<keyword evidence="3 4" id="KW-0472">Membrane</keyword>
<dbReference type="EMBL" id="CAMAPF010000023">
    <property type="protein sequence ID" value="CAH9073108.1"/>
    <property type="molecule type" value="Genomic_DNA"/>
</dbReference>
<evidence type="ECO:0000313" key="7">
    <source>
        <dbReference type="EMBL" id="CAH9122488.1"/>
    </source>
</evidence>
<dbReference type="InterPro" id="IPR011012">
    <property type="entry name" value="Longin-like_dom_sf"/>
</dbReference>
<evidence type="ECO:0000259" key="5">
    <source>
        <dbReference type="PROSITE" id="PS50859"/>
    </source>
</evidence>
<dbReference type="PANTHER" id="PTHR47461:SF1">
    <property type="entry name" value="PHYTOLONGIN PHYL1.2"/>
    <property type="match status" value="1"/>
</dbReference>
<comment type="caution">
    <text evidence="7">The sequence shown here is derived from an EMBL/GenBank/DDBJ whole genome shotgun (WGS) entry which is preliminary data.</text>
</comment>
<organism evidence="7 8">
    <name type="scientific">Cuscuta epithymum</name>
    <dbReference type="NCBI Taxonomy" id="186058"/>
    <lineage>
        <taxon>Eukaryota</taxon>
        <taxon>Viridiplantae</taxon>
        <taxon>Streptophyta</taxon>
        <taxon>Embryophyta</taxon>
        <taxon>Tracheophyta</taxon>
        <taxon>Spermatophyta</taxon>
        <taxon>Magnoliopsida</taxon>
        <taxon>eudicotyledons</taxon>
        <taxon>Gunneridae</taxon>
        <taxon>Pentapetalae</taxon>
        <taxon>asterids</taxon>
        <taxon>lamiids</taxon>
        <taxon>Solanales</taxon>
        <taxon>Convolvulaceae</taxon>
        <taxon>Cuscuteae</taxon>
        <taxon>Cuscuta</taxon>
        <taxon>Cuscuta subgen. Cuscuta</taxon>
    </lineage>
</organism>
<dbReference type="SMART" id="SM01270">
    <property type="entry name" value="Longin"/>
    <property type="match status" value="1"/>
</dbReference>
<proteinExistence type="inferred from homology"/>
<dbReference type="PANTHER" id="PTHR47461">
    <property type="entry name" value="PHYTOLONGIN PHYL1.2"/>
    <property type="match status" value="1"/>
</dbReference>
<dbReference type="InterPro" id="IPR044783">
    <property type="entry name" value="PHYL"/>
</dbReference>
<name>A0AAV0EFA8_9ASTE</name>
<accession>A0AAV0EFA8</accession>
<keyword evidence="4" id="KW-1133">Transmembrane helix</keyword>
<dbReference type="InterPro" id="IPR010908">
    <property type="entry name" value="Longin_dom"/>
</dbReference>
<sequence>MVSPKKGICYCSVSKGGRILYTYNNDGDLEIENLATQCLEKVPPHHQWYFQTMGKKTFCFLIEEGGYVYFAIAQDTLGNAEALRFLQNLRSEFEKCARRGSSGRSMSSLSSISTLQEQLVPVIRNLITSLENVSSGDTRWPTMPNQDHLVVPTTSFPNANGQMEGGPSSTRAPLLSKYAIKKNKNKKEHVVVGVKGIEMEEHRKSTERVDSEALGVSPVLLQREFGSGRMMRGSNHHHNFQKKWCRFVRIILAVDGAICLVLLVIWLVLCEGTKCIS</sequence>
<evidence type="ECO:0000256" key="4">
    <source>
        <dbReference type="SAM" id="Phobius"/>
    </source>
</evidence>
<comment type="subcellular location">
    <subcellularLocation>
        <location evidence="1">Membrane</location>
    </subcellularLocation>
</comment>
<comment type="similarity">
    <text evidence="2">Belongs to the synaptobrevin family.</text>
</comment>
<evidence type="ECO:0000313" key="6">
    <source>
        <dbReference type="EMBL" id="CAH9073108.1"/>
    </source>
</evidence>
<feature type="transmembrane region" description="Helical" evidence="4">
    <location>
        <begin position="247"/>
        <end position="269"/>
    </location>
</feature>
<dbReference type="Gene3D" id="3.30.450.50">
    <property type="entry name" value="Longin domain"/>
    <property type="match status" value="1"/>
</dbReference>
<evidence type="ECO:0000256" key="1">
    <source>
        <dbReference type="ARBA" id="ARBA00004370"/>
    </source>
</evidence>
<dbReference type="Proteomes" id="UP001152523">
    <property type="component" value="Unassembled WGS sequence"/>
</dbReference>
<keyword evidence="4" id="KW-0812">Transmembrane</keyword>
<dbReference type="GO" id="GO:0016020">
    <property type="term" value="C:membrane"/>
    <property type="evidence" value="ECO:0007669"/>
    <property type="project" value="UniProtKB-SubCell"/>
</dbReference>
<dbReference type="AlphaFoldDB" id="A0AAV0EFA8"/>
<dbReference type="Pfam" id="PF13774">
    <property type="entry name" value="Longin"/>
    <property type="match status" value="1"/>
</dbReference>
<gene>
    <name evidence="7" type="ORF">CEPIT_LOCUS24498</name>
    <name evidence="6" type="ORF">CEPIT_LOCUS4532</name>
</gene>
<dbReference type="SUPFAM" id="SSF64356">
    <property type="entry name" value="SNARE-like"/>
    <property type="match status" value="1"/>
</dbReference>
<dbReference type="EMBL" id="CAMAPF010000925">
    <property type="protein sequence ID" value="CAH9122488.1"/>
    <property type="molecule type" value="Genomic_DNA"/>
</dbReference>
<feature type="domain" description="Longin" evidence="5">
    <location>
        <begin position="1"/>
        <end position="95"/>
    </location>
</feature>
<reference evidence="7" key="1">
    <citation type="submission" date="2022-07" db="EMBL/GenBank/DDBJ databases">
        <authorList>
            <person name="Macas J."/>
            <person name="Novak P."/>
            <person name="Neumann P."/>
        </authorList>
    </citation>
    <scope>NUCLEOTIDE SEQUENCE</scope>
</reference>
<dbReference type="PROSITE" id="PS50859">
    <property type="entry name" value="LONGIN"/>
    <property type="match status" value="1"/>
</dbReference>
<evidence type="ECO:0000256" key="3">
    <source>
        <dbReference type="ARBA" id="ARBA00023136"/>
    </source>
</evidence>
<protein>
    <recommendedName>
        <fullName evidence="5">Longin domain-containing protein</fullName>
    </recommendedName>
</protein>
<evidence type="ECO:0000256" key="2">
    <source>
        <dbReference type="ARBA" id="ARBA00008025"/>
    </source>
</evidence>
<evidence type="ECO:0000313" key="8">
    <source>
        <dbReference type="Proteomes" id="UP001152523"/>
    </source>
</evidence>
<keyword evidence="8" id="KW-1185">Reference proteome</keyword>